<keyword evidence="5" id="KW-0862">Zinc</keyword>
<proteinExistence type="predicted"/>
<evidence type="ECO:0000256" key="3">
    <source>
        <dbReference type="ARBA" id="ARBA00022737"/>
    </source>
</evidence>
<dbReference type="EnsemblMetazoa" id="AALFPA23_005628.R7210">
    <property type="protein sequence ID" value="AALFPA23_005628.P7210"/>
    <property type="gene ID" value="AALFPA23_005628"/>
</dbReference>
<organism evidence="10 11">
    <name type="scientific">Aedes albopictus</name>
    <name type="common">Asian tiger mosquito</name>
    <name type="synonym">Stegomyia albopicta</name>
    <dbReference type="NCBI Taxonomy" id="7160"/>
    <lineage>
        <taxon>Eukaryota</taxon>
        <taxon>Metazoa</taxon>
        <taxon>Ecdysozoa</taxon>
        <taxon>Arthropoda</taxon>
        <taxon>Hexapoda</taxon>
        <taxon>Insecta</taxon>
        <taxon>Pterygota</taxon>
        <taxon>Neoptera</taxon>
        <taxon>Endopterygota</taxon>
        <taxon>Diptera</taxon>
        <taxon>Nematocera</taxon>
        <taxon>Culicoidea</taxon>
        <taxon>Culicidae</taxon>
        <taxon>Culicinae</taxon>
        <taxon>Aedini</taxon>
        <taxon>Aedes</taxon>
        <taxon>Stegomyia</taxon>
    </lineage>
</organism>
<evidence type="ECO:0000256" key="6">
    <source>
        <dbReference type="ARBA" id="ARBA00023242"/>
    </source>
</evidence>
<evidence type="ECO:0000256" key="1">
    <source>
        <dbReference type="ARBA" id="ARBA00004123"/>
    </source>
</evidence>
<keyword evidence="6" id="KW-0539">Nucleus</keyword>
<feature type="domain" description="C2H2-type" evidence="9">
    <location>
        <begin position="1005"/>
        <end position="1032"/>
    </location>
</feature>
<reference evidence="10" key="2">
    <citation type="submission" date="2025-05" db="UniProtKB">
        <authorList>
            <consortium name="EnsemblMetazoa"/>
        </authorList>
    </citation>
    <scope>IDENTIFICATION</scope>
    <source>
        <strain evidence="10">Foshan</strain>
    </source>
</reference>
<sequence length="1307" mass="145875">MDIFHNQCSESLGFDSMLAANPINSPLQGSEPTSHLNFNSSPFFSTIVGPSCTVANVVTQPSSLGSCSTSNGSCNVVTGSSTGPNDVLLPSIFVKVPMQINQQYQQQSQSRSNNAAEGIKCEDKSEPIKRELGDLRALEKGTAMVQLPSISESYLEEDRQEQQQQHVEEAELRVHCCEFCPLVTLVEQTLRDHVHAQHPSRERAADGQYFNCPACENKFWQRNSLEVHLEVDHMMVQSELRTLVDRRWPRAQQETTGCENSVNVPIVVPVSEPPLQTVAPENRSRIYIKNVQLLKKPDVIEQENVQQAQHQHHNQQQQSIQQQAPQNGKIYIRNVSLLQNLNFAQNVENVFQNSSGLHESKYSFVVPAPSPNSQSPPISIGEQPGVNGGTSQRNKIFIRNVDILRNPMIPITPPTIMSTCEMSRTSSSESLYTTPPPPVVSPATSVSSIGTPSSMGFSGPNMVILPTPICSSNSSTPPMIYTPPSMTVANNFDAAQQPPRKSKIFIKNISVLKQPTIHLKSVDELNLMTIDQVQLQNLLPPTTSSVQSLNSTEEMSADDGQQPSMQEENFGNILEEVPSDLDDNFQDNDGAQYQDMAGCDSACGSVTEQESYQQEFNNDFIIIEPDRSSENIAYEEQQGHMRIPDHSNELMDHQQIQPSAPEPSETHQFHHTDDYNMFVCAEDIINLDPPAPSEPESSEPPSIQSTPPHTPSQPQQPLQAHPGRIYVADNLMEPSVANMQTSPQLQVHPVNETSISPLNQIEQINNGIPAGQSADPLLQQTSCPKAQPNKPLVKEQERTRSRGRPKGAKQTGITKLKKLYTNLTPMEEGYKCDIMSCGVRFRQRETLEYHKTCHDLSCDIPNTTGTRCPECGAQDFRTWNTLHTHLWRDHSIDMELYSCQLCNFKTPVLCRLNNTHMKIHSDEKNFICAVCNKAFKNNKQLRNHRRTHREPADVQQVKEQRSPSPWLHSDYPVRCVKCDFKFANHKYLKAHMENRHGTSEVDGRIKCTVCGMLFKTRYTLQTHMAKHSDEKRFKCSSCDFSCNDHNSMRRHKMRHDSEGHMYRCAYCDYTSIQSTTYRRHLERMHADVAPKLLYKCSECAFVSISETKYQLHWLKHKPVETEKTTTAVVVPEGTTPPTAAAASTEPSQQVVEVEEPERQCESVNSDVVIVEKDSSEPPMDAFSLIPSPAGDQQFPLIRPAGFANNLSKVDNFYGYGGDQQQQSAAGMQSSVQQGSTVQQVMPMTTTTTATTDGNAIMSATCVSTVGGTSSGSGHQQQHGYDSLMNSMNSMVPMTYGESALELELELD</sequence>
<keyword evidence="4 7" id="KW-0863">Zinc-finger</keyword>
<dbReference type="SMART" id="SM00355">
    <property type="entry name" value="ZnF_C2H2"/>
    <property type="match status" value="11"/>
</dbReference>
<evidence type="ECO:0000256" key="2">
    <source>
        <dbReference type="ARBA" id="ARBA00022723"/>
    </source>
</evidence>
<feature type="domain" description="C2H2-type" evidence="9">
    <location>
        <begin position="926"/>
        <end position="953"/>
    </location>
</feature>
<dbReference type="PROSITE" id="PS50157">
    <property type="entry name" value="ZINC_FINGER_C2H2_2"/>
    <property type="match status" value="6"/>
</dbReference>
<feature type="domain" description="C2H2-type" evidence="9">
    <location>
        <begin position="1062"/>
        <end position="1090"/>
    </location>
</feature>
<dbReference type="RefSeq" id="XP_062710046.1">
    <property type="nucleotide sequence ID" value="XM_062854062.1"/>
</dbReference>
<feature type="domain" description="C2H2-type" evidence="9">
    <location>
        <begin position="1033"/>
        <end position="1060"/>
    </location>
</feature>
<evidence type="ECO:0000256" key="8">
    <source>
        <dbReference type="SAM" id="MobiDB-lite"/>
    </source>
</evidence>
<evidence type="ECO:0000256" key="5">
    <source>
        <dbReference type="ARBA" id="ARBA00022833"/>
    </source>
</evidence>
<evidence type="ECO:0000256" key="4">
    <source>
        <dbReference type="ARBA" id="ARBA00022771"/>
    </source>
</evidence>
<dbReference type="SUPFAM" id="SSF57667">
    <property type="entry name" value="beta-beta-alpha zinc fingers"/>
    <property type="match status" value="2"/>
</dbReference>
<feature type="compositionally biased region" description="Basic and acidic residues" evidence="8">
    <location>
        <begin position="949"/>
        <end position="961"/>
    </location>
</feature>
<evidence type="ECO:0000259" key="9">
    <source>
        <dbReference type="PROSITE" id="PS50157"/>
    </source>
</evidence>
<feature type="region of interest" description="Disordered" evidence="8">
    <location>
        <begin position="542"/>
        <end position="565"/>
    </location>
</feature>
<protein>
    <recommendedName>
        <fullName evidence="9">C2H2-type domain-containing protein</fullName>
    </recommendedName>
</protein>
<feature type="region of interest" description="Disordered" evidence="8">
    <location>
        <begin position="942"/>
        <end position="963"/>
    </location>
</feature>
<dbReference type="InterPro" id="IPR036236">
    <property type="entry name" value="Znf_C2H2_sf"/>
</dbReference>
<feature type="domain" description="C2H2-type" evidence="9">
    <location>
        <begin position="830"/>
        <end position="854"/>
    </location>
</feature>
<feature type="region of interest" description="Disordered" evidence="8">
    <location>
        <begin position="650"/>
        <end position="669"/>
    </location>
</feature>
<dbReference type="PROSITE" id="PS00028">
    <property type="entry name" value="ZINC_FINGER_C2H2_1"/>
    <property type="match status" value="6"/>
</dbReference>
<feature type="compositionally biased region" description="Low complexity" evidence="8">
    <location>
        <begin position="103"/>
        <end position="114"/>
    </location>
</feature>
<feature type="region of interest" description="Disordered" evidence="8">
    <location>
        <begin position="766"/>
        <end position="813"/>
    </location>
</feature>
<dbReference type="PANTHER" id="PTHR24406">
    <property type="entry name" value="TRANSCRIPTIONAL REPRESSOR CTCFL-RELATED"/>
    <property type="match status" value="1"/>
</dbReference>
<keyword evidence="11" id="KW-1185">Reference proteome</keyword>
<reference evidence="11" key="1">
    <citation type="journal article" date="2015" name="Proc. Natl. Acad. Sci. U.S.A.">
        <title>Genome sequence of the Asian Tiger mosquito, Aedes albopictus, reveals insights into its biology, genetics, and evolution.</title>
        <authorList>
            <person name="Chen X.G."/>
            <person name="Jiang X."/>
            <person name="Gu J."/>
            <person name="Xu M."/>
            <person name="Wu Y."/>
            <person name="Deng Y."/>
            <person name="Zhang C."/>
            <person name="Bonizzoni M."/>
            <person name="Dermauw W."/>
            <person name="Vontas J."/>
            <person name="Armbruster P."/>
            <person name="Huang X."/>
            <person name="Yang Y."/>
            <person name="Zhang H."/>
            <person name="He W."/>
            <person name="Peng H."/>
            <person name="Liu Y."/>
            <person name="Wu K."/>
            <person name="Chen J."/>
            <person name="Lirakis M."/>
            <person name="Topalis P."/>
            <person name="Van Leeuwen T."/>
            <person name="Hall A.B."/>
            <person name="Jiang X."/>
            <person name="Thorpe C."/>
            <person name="Mueller R.L."/>
            <person name="Sun C."/>
            <person name="Waterhouse R.M."/>
            <person name="Yan G."/>
            <person name="Tu Z.J."/>
            <person name="Fang X."/>
            <person name="James A.A."/>
        </authorList>
    </citation>
    <scope>NUCLEOTIDE SEQUENCE [LARGE SCALE GENOMIC DNA]</scope>
    <source>
        <strain evidence="11">Foshan</strain>
    </source>
</reference>
<dbReference type="Proteomes" id="UP000069940">
    <property type="component" value="Unassembled WGS sequence"/>
</dbReference>
<feature type="region of interest" description="Disordered" evidence="8">
    <location>
        <begin position="686"/>
        <end position="719"/>
    </location>
</feature>
<feature type="region of interest" description="Disordered" evidence="8">
    <location>
        <begin position="303"/>
        <end position="325"/>
    </location>
</feature>
<evidence type="ECO:0000313" key="10">
    <source>
        <dbReference type="EnsemblMetazoa" id="AALFPA23_005628.P7210"/>
    </source>
</evidence>
<dbReference type="GeneID" id="109418057"/>
<name>A0ABM1Y4H3_AEDAL</name>
<keyword evidence="2" id="KW-0479">Metal-binding</keyword>
<dbReference type="Pfam" id="PF00096">
    <property type="entry name" value="zf-C2H2"/>
    <property type="match status" value="2"/>
</dbReference>
<dbReference type="Gene3D" id="3.30.160.60">
    <property type="entry name" value="Classic Zinc Finger"/>
    <property type="match status" value="4"/>
</dbReference>
<keyword evidence="3" id="KW-0677">Repeat</keyword>
<feature type="region of interest" description="Disordered" evidence="8">
    <location>
        <begin position="103"/>
        <end position="123"/>
    </location>
</feature>
<evidence type="ECO:0000313" key="11">
    <source>
        <dbReference type="Proteomes" id="UP000069940"/>
    </source>
</evidence>
<dbReference type="InterPro" id="IPR050888">
    <property type="entry name" value="ZnF_C2H2-type_TF"/>
</dbReference>
<feature type="compositionally biased region" description="Low complexity" evidence="8">
    <location>
        <begin position="699"/>
        <end position="719"/>
    </location>
</feature>
<comment type="subcellular location">
    <subcellularLocation>
        <location evidence="1">Nucleus</location>
    </subcellularLocation>
</comment>
<evidence type="ECO:0000256" key="7">
    <source>
        <dbReference type="PROSITE-ProRule" id="PRU00042"/>
    </source>
</evidence>
<feature type="domain" description="C2H2-type" evidence="9">
    <location>
        <begin position="210"/>
        <end position="238"/>
    </location>
</feature>
<accession>A0ABM1Y4H3</accession>
<dbReference type="InterPro" id="IPR013087">
    <property type="entry name" value="Znf_C2H2_type"/>
</dbReference>